<dbReference type="InterPro" id="IPR006015">
    <property type="entry name" value="Universal_stress_UspA"/>
</dbReference>
<feature type="domain" description="UspA" evidence="2">
    <location>
        <begin position="5"/>
        <end position="147"/>
    </location>
</feature>
<dbReference type="Gene3D" id="3.40.50.620">
    <property type="entry name" value="HUPs"/>
    <property type="match status" value="1"/>
</dbReference>
<name>A0A143PQ62_LUTPR</name>
<dbReference type="Proteomes" id="UP000076079">
    <property type="component" value="Chromosome"/>
</dbReference>
<reference evidence="4" key="2">
    <citation type="submission" date="2016-04" db="EMBL/GenBank/DDBJ databases">
        <title>First Complete Genome Sequence of a Subdivision 6 Acidobacterium.</title>
        <authorList>
            <person name="Huang S."/>
            <person name="Vieira S."/>
            <person name="Bunk B."/>
            <person name="Riedel T."/>
            <person name="Sproeer C."/>
            <person name="Overmann J."/>
        </authorList>
    </citation>
    <scope>NUCLEOTIDE SEQUENCE [LARGE SCALE GENOMIC DNA]</scope>
    <source>
        <strain evidence="4">DSM 100886 HEG_-6_39</strain>
    </source>
</reference>
<dbReference type="STRING" id="1855912.LuPra_03993"/>
<organism evidence="3 4">
    <name type="scientific">Luteitalea pratensis</name>
    <dbReference type="NCBI Taxonomy" id="1855912"/>
    <lineage>
        <taxon>Bacteria</taxon>
        <taxon>Pseudomonadati</taxon>
        <taxon>Acidobacteriota</taxon>
        <taxon>Vicinamibacteria</taxon>
        <taxon>Vicinamibacterales</taxon>
        <taxon>Vicinamibacteraceae</taxon>
        <taxon>Luteitalea</taxon>
    </lineage>
</organism>
<dbReference type="PANTHER" id="PTHR46268">
    <property type="entry name" value="STRESS RESPONSE PROTEIN NHAX"/>
    <property type="match status" value="1"/>
</dbReference>
<keyword evidence="4" id="KW-1185">Reference proteome</keyword>
<evidence type="ECO:0000256" key="1">
    <source>
        <dbReference type="ARBA" id="ARBA00008791"/>
    </source>
</evidence>
<proteinExistence type="inferred from homology"/>
<accession>A0A143PQ62</accession>
<dbReference type="KEGG" id="abac:LuPra_03993"/>
<dbReference type="RefSeq" id="WP_110172360.1">
    <property type="nucleotide sequence ID" value="NZ_CP015136.1"/>
</dbReference>
<dbReference type="OrthoDB" id="110147at2"/>
<dbReference type="PANTHER" id="PTHR46268:SF6">
    <property type="entry name" value="UNIVERSAL STRESS PROTEIN UP12"/>
    <property type="match status" value="1"/>
</dbReference>
<dbReference type="PRINTS" id="PR01438">
    <property type="entry name" value="UNVRSLSTRESS"/>
</dbReference>
<evidence type="ECO:0000313" key="3">
    <source>
        <dbReference type="EMBL" id="AMY10752.1"/>
    </source>
</evidence>
<dbReference type="Pfam" id="PF00582">
    <property type="entry name" value="Usp"/>
    <property type="match status" value="1"/>
</dbReference>
<dbReference type="EMBL" id="CP015136">
    <property type="protein sequence ID" value="AMY10752.1"/>
    <property type="molecule type" value="Genomic_DNA"/>
</dbReference>
<evidence type="ECO:0000313" key="4">
    <source>
        <dbReference type="Proteomes" id="UP000076079"/>
    </source>
</evidence>
<dbReference type="InterPro" id="IPR014729">
    <property type="entry name" value="Rossmann-like_a/b/a_fold"/>
</dbReference>
<dbReference type="InterPro" id="IPR006016">
    <property type="entry name" value="UspA"/>
</dbReference>
<comment type="similarity">
    <text evidence="1">Belongs to the universal stress protein A family.</text>
</comment>
<dbReference type="SUPFAM" id="SSF52402">
    <property type="entry name" value="Adenine nucleotide alpha hydrolases-like"/>
    <property type="match status" value="1"/>
</dbReference>
<reference evidence="3 4" key="1">
    <citation type="journal article" date="2016" name="Genome Announc.">
        <title>First Complete Genome Sequence of a Subdivision 6 Acidobacterium Strain.</title>
        <authorList>
            <person name="Huang S."/>
            <person name="Vieira S."/>
            <person name="Bunk B."/>
            <person name="Riedel T."/>
            <person name="Sproer C."/>
            <person name="Overmann J."/>
        </authorList>
    </citation>
    <scope>NUCLEOTIDE SEQUENCE [LARGE SCALE GENOMIC DNA]</scope>
    <source>
        <strain evidence="4">DSM 100886 HEG_-6_39</strain>
    </source>
</reference>
<protein>
    <submittedName>
        <fullName evidence="3">Universal stress protein</fullName>
    </submittedName>
</protein>
<dbReference type="CDD" id="cd00293">
    <property type="entry name" value="USP-like"/>
    <property type="match status" value="1"/>
</dbReference>
<dbReference type="AlphaFoldDB" id="A0A143PQ62"/>
<gene>
    <name evidence="3" type="ORF">LuPra_03993</name>
</gene>
<sequence length="166" mass="18294">MGERFQTIVVAVDFSETSEEAWTAACRLAMDTQSDVHLLHVSPDPLRQAWTVETIGVDFAGLAEDWRRFAVERLAAIRPVEGLPEARITREVVTGVPHETIVDYATAQHADLIVVGTHGYGPIKHLLLGSVAERVVRQAPCPVMTVPHRSVRAEARQKADASQIPR</sequence>
<evidence type="ECO:0000259" key="2">
    <source>
        <dbReference type="Pfam" id="PF00582"/>
    </source>
</evidence>